<dbReference type="AlphaFoldDB" id="A0A9W6JLW2"/>
<accession>A0A9W6JLW2</accession>
<reference evidence="1" key="2">
    <citation type="submission" date="2023-01" db="EMBL/GenBank/DDBJ databases">
        <authorList>
            <person name="Sun Q."/>
            <person name="Evtushenko L."/>
        </authorList>
    </citation>
    <scope>NUCLEOTIDE SEQUENCE</scope>
    <source>
        <strain evidence="1">VKM B-2748</strain>
    </source>
</reference>
<evidence type="ECO:0000313" key="1">
    <source>
        <dbReference type="EMBL" id="GLK78603.1"/>
    </source>
</evidence>
<organism evidence="1 2">
    <name type="scientific">Methylopila turkensis</name>
    <dbReference type="NCBI Taxonomy" id="1437816"/>
    <lineage>
        <taxon>Bacteria</taxon>
        <taxon>Pseudomonadati</taxon>
        <taxon>Pseudomonadota</taxon>
        <taxon>Alphaproteobacteria</taxon>
        <taxon>Hyphomicrobiales</taxon>
        <taxon>Methylopilaceae</taxon>
        <taxon>Methylopila</taxon>
    </lineage>
</organism>
<comment type="caution">
    <text evidence="1">The sequence shown here is derived from an EMBL/GenBank/DDBJ whole genome shotgun (WGS) entry which is preliminary data.</text>
</comment>
<dbReference type="Pfam" id="PF06475">
    <property type="entry name" value="Glycolipid_bind"/>
    <property type="match status" value="1"/>
</dbReference>
<gene>
    <name evidence="1" type="ORF">GCM10008174_03440</name>
</gene>
<sequence length="202" mass="22110">MTTAREDNEAILAMTAFPPPRPVTARWRSLEGDGLDHVVVAPKDGRIVFRGAVIGSRGGAPYGVYYRIDCDAGWRVRELALGSVDGRGLHLVSDGRGHWANGVGEALPQFDGCLDVDLAGTPLTNTLPIRRRAWTPGETAELRMVYVPFDSYVPAVDGQIYTCLEPGRRFHYQAADRSFEAVLAIDSDGFVTDYPGLFTRVI</sequence>
<dbReference type="EMBL" id="BSFL01000001">
    <property type="protein sequence ID" value="GLK78603.1"/>
    <property type="molecule type" value="Genomic_DNA"/>
</dbReference>
<dbReference type="SUPFAM" id="SSF159275">
    <property type="entry name" value="PA1994-like"/>
    <property type="match status" value="1"/>
</dbReference>
<proteinExistence type="predicted"/>
<reference evidence="1" key="1">
    <citation type="journal article" date="2014" name="Int. J. Syst. Evol. Microbiol.">
        <title>Complete genome sequence of Corynebacterium casei LMG S-19264T (=DSM 44701T), isolated from a smear-ripened cheese.</title>
        <authorList>
            <consortium name="US DOE Joint Genome Institute (JGI-PGF)"/>
            <person name="Walter F."/>
            <person name="Albersmeier A."/>
            <person name="Kalinowski J."/>
            <person name="Ruckert C."/>
        </authorList>
    </citation>
    <scope>NUCLEOTIDE SEQUENCE</scope>
    <source>
        <strain evidence="1">VKM B-2748</strain>
    </source>
</reference>
<evidence type="ECO:0000313" key="2">
    <source>
        <dbReference type="Proteomes" id="UP001143309"/>
    </source>
</evidence>
<dbReference type="InterPro" id="IPR009467">
    <property type="entry name" value="Glycolipid-bd_prot_put"/>
</dbReference>
<dbReference type="Proteomes" id="UP001143309">
    <property type="component" value="Unassembled WGS sequence"/>
</dbReference>
<name>A0A9W6JLW2_9HYPH</name>
<protein>
    <submittedName>
        <fullName evidence="1">Transcriptional regulator</fullName>
    </submittedName>
</protein>
<keyword evidence="2" id="KW-1185">Reference proteome</keyword>